<comment type="similarity">
    <text evidence="2">Belongs to the ABC transporter superfamily.</text>
</comment>
<keyword evidence="3" id="KW-0813">Transport</keyword>
<protein>
    <submittedName>
        <fullName evidence="9">ABC transporter ATP-binding protein</fullName>
    </submittedName>
</protein>
<evidence type="ECO:0000256" key="1">
    <source>
        <dbReference type="ARBA" id="ARBA00004417"/>
    </source>
</evidence>
<dbReference type="RefSeq" id="WP_170055172.1">
    <property type="nucleotide sequence ID" value="NZ_JABBKX010000006.1"/>
</dbReference>
<dbReference type="SUPFAM" id="SSF52540">
    <property type="entry name" value="P-loop containing nucleoside triphosphate hydrolases"/>
    <property type="match status" value="1"/>
</dbReference>
<dbReference type="InterPro" id="IPR003439">
    <property type="entry name" value="ABC_transporter-like_ATP-bd"/>
</dbReference>
<dbReference type="Gene3D" id="3.40.50.300">
    <property type="entry name" value="P-loop containing nucleotide triphosphate hydrolases"/>
    <property type="match status" value="1"/>
</dbReference>
<gene>
    <name evidence="9" type="ORF">GWK16_16945</name>
</gene>
<dbReference type="SMART" id="SM00382">
    <property type="entry name" value="AAA"/>
    <property type="match status" value="1"/>
</dbReference>
<evidence type="ECO:0000256" key="2">
    <source>
        <dbReference type="ARBA" id="ARBA00005417"/>
    </source>
</evidence>
<keyword evidence="6 9" id="KW-0067">ATP-binding</keyword>
<keyword evidence="7" id="KW-0472">Membrane</keyword>
<dbReference type="AlphaFoldDB" id="A0A848EHN0"/>
<dbReference type="InterPro" id="IPR017871">
    <property type="entry name" value="ABC_transporter-like_CS"/>
</dbReference>
<dbReference type="GO" id="GO:0005886">
    <property type="term" value="C:plasma membrane"/>
    <property type="evidence" value="ECO:0007669"/>
    <property type="project" value="UniProtKB-SubCell"/>
</dbReference>
<dbReference type="GO" id="GO:0055085">
    <property type="term" value="P:transmembrane transport"/>
    <property type="evidence" value="ECO:0007669"/>
    <property type="project" value="UniProtKB-ARBA"/>
</dbReference>
<dbReference type="EMBL" id="JABBKX010000006">
    <property type="protein sequence ID" value="NMJ42937.1"/>
    <property type="molecule type" value="Genomic_DNA"/>
</dbReference>
<evidence type="ECO:0000259" key="8">
    <source>
        <dbReference type="PROSITE" id="PS50893"/>
    </source>
</evidence>
<dbReference type="GO" id="GO:0016887">
    <property type="term" value="F:ATP hydrolysis activity"/>
    <property type="evidence" value="ECO:0007669"/>
    <property type="project" value="InterPro"/>
</dbReference>
<dbReference type="InterPro" id="IPR050388">
    <property type="entry name" value="ABC_Ni/Peptide_Import"/>
</dbReference>
<dbReference type="InterPro" id="IPR027417">
    <property type="entry name" value="P-loop_NTPase"/>
</dbReference>
<dbReference type="GO" id="GO:0015833">
    <property type="term" value="P:peptide transport"/>
    <property type="evidence" value="ECO:0007669"/>
    <property type="project" value="InterPro"/>
</dbReference>
<feature type="domain" description="ABC transporter" evidence="8">
    <location>
        <begin position="21"/>
        <end position="272"/>
    </location>
</feature>
<evidence type="ECO:0000256" key="7">
    <source>
        <dbReference type="ARBA" id="ARBA00023136"/>
    </source>
</evidence>
<comment type="subcellular location">
    <subcellularLocation>
        <location evidence="1">Cell inner membrane</location>
        <topology evidence="1">Peripheral membrane protein</topology>
    </subcellularLocation>
</comment>
<dbReference type="NCBIfam" id="TIGR01727">
    <property type="entry name" value="oligo_HPY"/>
    <property type="match status" value="1"/>
</dbReference>
<dbReference type="Pfam" id="PF00005">
    <property type="entry name" value="ABC_tran"/>
    <property type="match status" value="1"/>
</dbReference>
<evidence type="ECO:0000256" key="5">
    <source>
        <dbReference type="ARBA" id="ARBA00022741"/>
    </source>
</evidence>
<sequence>MSAAASLPDETGAAAAEAPLLSVRDLTLHIPVPPHVLRAVDGVSFDLRRGETLGLVGESGSGKTLTALMLMRLLEPPLAALPRGEVRLDGADLMTLDEKRMSALRGRTISMVFQEPMTSLNPVMTVGRQIAEPLVRHLGLSSREAAARAEEMLRLVHIPDPARVARAYPHLLSGGMRQRAMIAIALACRPAVLVADEPTTALDVTVQAQILELLAELQREMGSAILLITHDLAVIAETAHRVAVMYAGRIVEEAPVAALFAAPRHPYTRGLLASIPKIERVPAPTLPEIPGMVPGAGDRPRGCAFMPRCARAVSGCAAEPPPLAETDRGHRVACWNPAHG</sequence>
<evidence type="ECO:0000313" key="10">
    <source>
        <dbReference type="Proteomes" id="UP000548582"/>
    </source>
</evidence>
<dbReference type="PANTHER" id="PTHR43297:SF2">
    <property type="entry name" value="DIPEPTIDE TRANSPORT ATP-BINDING PROTEIN DPPD"/>
    <property type="match status" value="1"/>
</dbReference>
<evidence type="ECO:0000256" key="6">
    <source>
        <dbReference type="ARBA" id="ARBA00022840"/>
    </source>
</evidence>
<evidence type="ECO:0000313" key="9">
    <source>
        <dbReference type="EMBL" id="NMJ42937.1"/>
    </source>
</evidence>
<dbReference type="PROSITE" id="PS00211">
    <property type="entry name" value="ABC_TRANSPORTER_1"/>
    <property type="match status" value="1"/>
</dbReference>
<accession>A0A848EHN0</accession>
<keyword evidence="10" id="KW-1185">Reference proteome</keyword>
<keyword evidence="5" id="KW-0547">Nucleotide-binding</keyword>
<dbReference type="InterPro" id="IPR013563">
    <property type="entry name" value="Oligopep_ABC_C"/>
</dbReference>
<dbReference type="PROSITE" id="PS50893">
    <property type="entry name" value="ABC_TRANSPORTER_2"/>
    <property type="match status" value="1"/>
</dbReference>
<proteinExistence type="inferred from homology"/>
<dbReference type="CDD" id="cd03257">
    <property type="entry name" value="ABC_NikE_OppD_transporters"/>
    <property type="match status" value="1"/>
</dbReference>
<evidence type="ECO:0000256" key="3">
    <source>
        <dbReference type="ARBA" id="ARBA00022448"/>
    </source>
</evidence>
<evidence type="ECO:0000256" key="4">
    <source>
        <dbReference type="ARBA" id="ARBA00022475"/>
    </source>
</evidence>
<comment type="caution">
    <text evidence="9">The sequence shown here is derived from an EMBL/GenBank/DDBJ whole genome shotgun (WGS) entry which is preliminary data.</text>
</comment>
<reference evidence="9 10" key="1">
    <citation type="submission" date="2020-03" db="EMBL/GenBank/DDBJ databases">
        <authorList>
            <person name="Sun Q."/>
        </authorList>
    </citation>
    <scope>NUCLEOTIDE SEQUENCE [LARGE SCALE GENOMIC DNA]</scope>
    <source>
        <strain evidence="9 10">JC162</strain>
    </source>
</reference>
<dbReference type="Proteomes" id="UP000548582">
    <property type="component" value="Unassembled WGS sequence"/>
</dbReference>
<name>A0A848EHN0_9PROT</name>
<dbReference type="Pfam" id="PF08352">
    <property type="entry name" value="oligo_HPY"/>
    <property type="match status" value="1"/>
</dbReference>
<dbReference type="PANTHER" id="PTHR43297">
    <property type="entry name" value="OLIGOPEPTIDE TRANSPORT ATP-BINDING PROTEIN APPD"/>
    <property type="match status" value="1"/>
</dbReference>
<dbReference type="GO" id="GO:0005524">
    <property type="term" value="F:ATP binding"/>
    <property type="evidence" value="ECO:0007669"/>
    <property type="project" value="UniProtKB-KW"/>
</dbReference>
<dbReference type="InterPro" id="IPR003593">
    <property type="entry name" value="AAA+_ATPase"/>
</dbReference>
<organism evidence="9 10">
    <name type="scientific">Neoroseomonas marina</name>
    <dbReference type="NCBI Taxonomy" id="1232220"/>
    <lineage>
        <taxon>Bacteria</taxon>
        <taxon>Pseudomonadati</taxon>
        <taxon>Pseudomonadota</taxon>
        <taxon>Alphaproteobacteria</taxon>
        <taxon>Acetobacterales</taxon>
        <taxon>Acetobacteraceae</taxon>
        <taxon>Neoroseomonas</taxon>
    </lineage>
</organism>
<keyword evidence="4" id="KW-1003">Cell membrane</keyword>
<dbReference type="FunFam" id="3.40.50.300:FF:000016">
    <property type="entry name" value="Oligopeptide ABC transporter ATP-binding component"/>
    <property type="match status" value="1"/>
</dbReference>